<evidence type="ECO:0000313" key="1">
    <source>
        <dbReference type="EMBL" id="QHS77970.1"/>
    </source>
</evidence>
<organism evidence="1">
    <name type="scientific">viral metagenome</name>
    <dbReference type="NCBI Taxonomy" id="1070528"/>
    <lineage>
        <taxon>unclassified sequences</taxon>
        <taxon>metagenomes</taxon>
        <taxon>organismal metagenomes</taxon>
    </lineage>
</organism>
<dbReference type="AlphaFoldDB" id="A0A6C0AEV5"/>
<name>A0A6C0AEV5_9ZZZZ</name>
<sequence length="141" mass="17195">MSLKKNVLFYLGRRSTEKGYFIEDLSNIEIINYEGNSIFNIQGKKKYYIDDEEKFRFIISPQEFYQQNKKVKQIIWLYNYKNGNNEFYQMLNIYFHSLASYKKFEKENKEYFSVPNVGSKKNNFFKSHINIHITFLTDWIN</sequence>
<reference evidence="1" key="1">
    <citation type="journal article" date="2020" name="Nature">
        <title>Giant virus diversity and host interactions through global metagenomics.</title>
        <authorList>
            <person name="Schulz F."/>
            <person name="Roux S."/>
            <person name="Paez-Espino D."/>
            <person name="Jungbluth S."/>
            <person name="Walsh D.A."/>
            <person name="Denef V.J."/>
            <person name="McMahon K.D."/>
            <person name="Konstantinidis K.T."/>
            <person name="Eloe-Fadrosh E.A."/>
            <person name="Kyrpides N.C."/>
            <person name="Woyke T."/>
        </authorList>
    </citation>
    <scope>NUCLEOTIDE SEQUENCE</scope>
    <source>
        <strain evidence="1">GVMAG-S-1021933-23</strain>
    </source>
</reference>
<protein>
    <submittedName>
        <fullName evidence="1">Uncharacterized protein</fullName>
    </submittedName>
</protein>
<proteinExistence type="predicted"/>
<dbReference type="EMBL" id="MN740594">
    <property type="protein sequence ID" value="QHS77970.1"/>
    <property type="molecule type" value="Genomic_DNA"/>
</dbReference>
<accession>A0A6C0AEV5</accession>